<evidence type="ECO:0000313" key="6">
    <source>
        <dbReference type="EMBL" id="MSU91372.1"/>
    </source>
</evidence>
<dbReference type="InterPro" id="IPR036909">
    <property type="entry name" value="Cyt_c-like_dom_sf"/>
</dbReference>
<evidence type="ECO:0000256" key="2">
    <source>
        <dbReference type="ARBA" id="ARBA00022723"/>
    </source>
</evidence>
<feature type="domain" description="Cytochrome c" evidence="5">
    <location>
        <begin position="38"/>
        <end position="146"/>
    </location>
</feature>
<reference evidence="6 7" key="1">
    <citation type="submission" date="2019-10" db="EMBL/GenBank/DDBJ databases">
        <title>Cognatihalovulum marinum gen. nov. sp. nov., a new member of the family Rhodobacteraceae isolated from deep seawater of the Northwest Indian Ocean.</title>
        <authorList>
            <person name="Ruan C."/>
            <person name="Wang J."/>
            <person name="Zheng X."/>
            <person name="Song L."/>
            <person name="Zhu Y."/>
            <person name="Huang Y."/>
            <person name="Lu Z."/>
            <person name="Du W."/>
            <person name="Huang L."/>
            <person name="Dai X."/>
        </authorList>
    </citation>
    <scope>NUCLEOTIDE SEQUENCE [LARGE SCALE GENOMIC DNA]</scope>
    <source>
        <strain evidence="6 7">2CG4</strain>
    </source>
</reference>
<dbReference type="InterPro" id="IPR051459">
    <property type="entry name" value="Cytochrome_c-type_DH"/>
</dbReference>
<dbReference type="Gene3D" id="1.10.760.10">
    <property type="entry name" value="Cytochrome c-like domain"/>
    <property type="match status" value="2"/>
</dbReference>
<dbReference type="GO" id="GO:0046872">
    <property type="term" value="F:metal ion binding"/>
    <property type="evidence" value="ECO:0007669"/>
    <property type="project" value="UniProtKB-KW"/>
</dbReference>
<keyword evidence="2 4" id="KW-0479">Metal-binding</keyword>
<evidence type="ECO:0000256" key="3">
    <source>
        <dbReference type="ARBA" id="ARBA00023004"/>
    </source>
</evidence>
<dbReference type="PROSITE" id="PS51007">
    <property type="entry name" value="CYTC"/>
    <property type="match status" value="2"/>
</dbReference>
<feature type="domain" description="Cytochrome c" evidence="5">
    <location>
        <begin position="187"/>
        <end position="293"/>
    </location>
</feature>
<dbReference type="AlphaFoldDB" id="A0A6L5Z5V1"/>
<dbReference type="EMBL" id="WIND01000018">
    <property type="protein sequence ID" value="MSU91372.1"/>
    <property type="molecule type" value="Genomic_DNA"/>
</dbReference>
<dbReference type="GO" id="GO:0009055">
    <property type="term" value="F:electron transfer activity"/>
    <property type="evidence" value="ECO:0007669"/>
    <property type="project" value="InterPro"/>
</dbReference>
<dbReference type="PANTHER" id="PTHR35008:SF8">
    <property type="entry name" value="ALCOHOL DEHYDROGENASE CYTOCHROME C SUBUNIT"/>
    <property type="match status" value="1"/>
</dbReference>
<dbReference type="InterPro" id="IPR009056">
    <property type="entry name" value="Cyt_c-like_dom"/>
</dbReference>
<dbReference type="SUPFAM" id="SSF46626">
    <property type="entry name" value="Cytochrome c"/>
    <property type="match status" value="2"/>
</dbReference>
<evidence type="ECO:0000256" key="1">
    <source>
        <dbReference type="ARBA" id="ARBA00022617"/>
    </source>
</evidence>
<evidence type="ECO:0000313" key="7">
    <source>
        <dbReference type="Proteomes" id="UP000474957"/>
    </source>
</evidence>
<gene>
    <name evidence="6" type="ORF">GE300_17465</name>
</gene>
<evidence type="ECO:0000259" key="5">
    <source>
        <dbReference type="PROSITE" id="PS51007"/>
    </source>
</evidence>
<dbReference type="PANTHER" id="PTHR35008">
    <property type="entry name" value="BLL4482 PROTEIN-RELATED"/>
    <property type="match status" value="1"/>
</dbReference>
<evidence type="ECO:0000256" key="4">
    <source>
        <dbReference type="PROSITE-ProRule" id="PRU00433"/>
    </source>
</evidence>
<dbReference type="GO" id="GO:0020037">
    <property type="term" value="F:heme binding"/>
    <property type="evidence" value="ECO:0007669"/>
    <property type="project" value="InterPro"/>
</dbReference>
<protein>
    <submittedName>
        <fullName evidence="6">C-type cytochrome</fullName>
    </submittedName>
</protein>
<keyword evidence="1 4" id="KW-0349">Heme</keyword>
<dbReference type="Pfam" id="PF00034">
    <property type="entry name" value="Cytochrom_C"/>
    <property type="match status" value="1"/>
</dbReference>
<name>A0A6L5Z5V1_9RHOB</name>
<keyword evidence="7" id="KW-1185">Reference proteome</keyword>
<comment type="caution">
    <text evidence="6">The sequence shown here is derived from an EMBL/GenBank/DDBJ whole genome shotgun (WGS) entry which is preliminary data.</text>
</comment>
<dbReference type="Proteomes" id="UP000474957">
    <property type="component" value="Unassembled WGS sequence"/>
</dbReference>
<dbReference type="RefSeq" id="WP_154448459.1">
    <property type="nucleotide sequence ID" value="NZ_WIND01000018.1"/>
</dbReference>
<organism evidence="6 7">
    <name type="scientific">Halovulum marinum</name>
    <dbReference type="NCBI Taxonomy" id="2662447"/>
    <lineage>
        <taxon>Bacteria</taxon>
        <taxon>Pseudomonadati</taxon>
        <taxon>Pseudomonadota</taxon>
        <taxon>Alphaproteobacteria</taxon>
        <taxon>Rhodobacterales</taxon>
        <taxon>Paracoccaceae</taxon>
        <taxon>Halovulum</taxon>
    </lineage>
</organism>
<keyword evidence="3 4" id="KW-0408">Iron</keyword>
<proteinExistence type="predicted"/>
<accession>A0A6L5Z5V1</accession>
<sequence>MRRTIAVLAGLAVLGAAGFWWLTRPARVSAAALPAHQADAEAGRLVFTAGGCTSCHAAPGAEGDARLVLSGGLRLDSDFGTFLAPNISPHPEAGIGGWTEAQFVTAMRHGTAPDGRHYYPAFPYTSYARMTDADLLDLFAYLRTLPPSNVASQPHELAFPFTVSRGIGLWKMLYLDPAPVLADLADPQLERGRYLVEGPGHCGECHTPRNALGGLRRDAWLAGGPNPDGKGRIPNLTPAGLDWSAGDIAYYLESGFTPEFDSAGGAMVEVIRNTALLPAEDRAAIAAYLKAVPPVAPDG</sequence>